<dbReference type="PROSITE" id="PS50991">
    <property type="entry name" value="PYR_CT"/>
    <property type="match status" value="1"/>
</dbReference>
<dbReference type="InterPro" id="IPR002034">
    <property type="entry name" value="AIPM/Hcit_synth_CS"/>
</dbReference>
<keyword evidence="1 2" id="KW-0808">Transferase</keyword>
<dbReference type="SUPFAM" id="SSF51569">
    <property type="entry name" value="Aldolase"/>
    <property type="match status" value="1"/>
</dbReference>
<dbReference type="PROSITE" id="PS00816">
    <property type="entry name" value="AIPM_HOMOCIT_SYNTH_2"/>
    <property type="match status" value="1"/>
</dbReference>
<reference evidence="4" key="1">
    <citation type="submission" date="2020-10" db="EMBL/GenBank/DDBJ databases">
        <authorList>
            <person name="Castelo-Branco R."/>
            <person name="Eusebio N."/>
            <person name="Adriana R."/>
            <person name="Vieira A."/>
            <person name="Brugerolle De Fraissinette N."/>
            <person name="Rezende De Castro R."/>
            <person name="Schneider M.P."/>
            <person name="Vasconcelos V."/>
            <person name="Leao P.N."/>
        </authorList>
    </citation>
    <scope>NUCLEOTIDE SEQUENCE</scope>
    <source>
        <strain evidence="4">LEGE 12446</strain>
    </source>
</reference>
<dbReference type="Gene3D" id="1.10.238.260">
    <property type="match status" value="1"/>
</dbReference>
<evidence type="ECO:0000256" key="1">
    <source>
        <dbReference type="ARBA" id="ARBA00022679"/>
    </source>
</evidence>
<organism evidence="4 5">
    <name type="scientific">Desmonostoc muscorum LEGE 12446</name>
    <dbReference type="NCBI Taxonomy" id="1828758"/>
    <lineage>
        <taxon>Bacteria</taxon>
        <taxon>Bacillati</taxon>
        <taxon>Cyanobacteriota</taxon>
        <taxon>Cyanophyceae</taxon>
        <taxon>Nostocales</taxon>
        <taxon>Nostocaceae</taxon>
        <taxon>Desmonostoc</taxon>
    </lineage>
</organism>
<keyword evidence="5" id="KW-1185">Reference proteome</keyword>
<dbReference type="AlphaFoldDB" id="A0A8J6ZU84"/>
<dbReference type="InterPro" id="IPR000891">
    <property type="entry name" value="PYR_CT"/>
</dbReference>
<evidence type="ECO:0000313" key="5">
    <source>
        <dbReference type="Proteomes" id="UP000622533"/>
    </source>
</evidence>
<protein>
    <submittedName>
        <fullName evidence="4">2-isopropylmalate synthase</fullName>
    </submittedName>
</protein>
<comment type="caution">
    <text evidence="4">The sequence shown here is derived from an EMBL/GenBank/DDBJ whole genome shotgun (WGS) entry which is preliminary data.</text>
</comment>
<dbReference type="EMBL" id="JADEXS010000178">
    <property type="protein sequence ID" value="MBE9023633.1"/>
    <property type="molecule type" value="Genomic_DNA"/>
</dbReference>
<dbReference type="Gene3D" id="3.20.20.70">
    <property type="entry name" value="Aldolase class I"/>
    <property type="match status" value="1"/>
</dbReference>
<sequence>MIQILDSTLREGEQTPGVYFPPEIKLAIAQFLDRIGIDIIEAGNPAVDREIALAITRIANAGLKAKIGAHSLCRKDDVKKALECGIDFLGIFFSVSEKRLQQDYDIGLEQAIEKIVEVITYAREQQENLLIRYTPEDTVRSPMENVIAAAIAAVEAGANIISIADTTGYTTPFVQNRSISHYVKTLKEELAKQQLYPQIEIHCHNDRGLALANVLDAYNAGVHIIDASVMGLGERSGIVDLAELLINLTDIVEDKSSWDLSQLKELYDFVSEHSHISISPHHPLVGKNAFTHYAGVHVNAVAKDERLYQSLNPEVLGIKSSLALGMQSGYIAVKLALKQIGREELIENQDLVIKIFQEIKQIAKRGTQIDIENELPAIVECCIVKQIITTGICSVSI</sequence>
<evidence type="ECO:0000259" key="3">
    <source>
        <dbReference type="PROSITE" id="PS50991"/>
    </source>
</evidence>
<dbReference type="RefSeq" id="WP_193917406.1">
    <property type="nucleotide sequence ID" value="NZ_JADEXS020000001.1"/>
</dbReference>
<comment type="similarity">
    <text evidence="2">Belongs to the alpha-IPM synthase/homocitrate synthase family.</text>
</comment>
<dbReference type="PROSITE" id="PS00815">
    <property type="entry name" value="AIPM_HOMOCIT_SYNTH_1"/>
    <property type="match status" value="1"/>
</dbReference>
<dbReference type="CDD" id="cd03174">
    <property type="entry name" value="DRE_TIM_metallolyase"/>
    <property type="match status" value="1"/>
</dbReference>
<dbReference type="Pfam" id="PF22617">
    <property type="entry name" value="HCS_D2"/>
    <property type="match status" value="1"/>
</dbReference>
<dbReference type="InterPro" id="IPR054691">
    <property type="entry name" value="LeuA/HCS_post-cat"/>
</dbReference>
<proteinExistence type="inferred from homology"/>
<dbReference type="GO" id="GO:0019752">
    <property type="term" value="P:carboxylic acid metabolic process"/>
    <property type="evidence" value="ECO:0007669"/>
    <property type="project" value="InterPro"/>
</dbReference>
<evidence type="ECO:0000313" key="4">
    <source>
        <dbReference type="EMBL" id="MBE9023633.1"/>
    </source>
</evidence>
<dbReference type="PANTHER" id="PTHR42880:SF1">
    <property type="entry name" value="ISOPROPYLMALATE_HOMOCITRATE_CITRAMALATE SYNTHASE FAMILY PROTEIN"/>
    <property type="match status" value="1"/>
</dbReference>
<name>A0A8J6ZU84_DESMC</name>
<gene>
    <name evidence="4" type="ORF">IQ276_14695</name>
</gene>
<accession>A0A8J6ZU84</accession>
<feature type="domain" description="Pyruvate carboxyltransferase" evidence="3">
    <location>
        <begin position="2"/>
        <end position="264"/>
    </location>
</feature>
<dbReference type="PANTHER" id="PTHR42880">
    <property type="entry name" value="HOMOCITRATE SYNTHASE"/>
    <property type="match status" value="1"/>
</dbReference>
<dbReference type="Proteomes" id="UP000622533">
    <property type="component" value="Unassembled WGS sequence"/>
</dbReference>
<dbReference type="Pfam" id="PF00682">
    <property type="entry name" value="HMGL-like"/>
    <property type="match status" value="1"/>
</dbReference>
<dbReference type="GO" id="GO:0046912">
    <property type="term" value="F:acyltransferase activity, acyl groups converted into alkyl on transfer"/>
    <property type="evidence" value="ECO:0007669"/>
    <property type="project" value="InterPro"/>
</dbReference>
<evidence type="ECO:0000256" key="2">
    <source>
        <dbReference type="RuleBase" id="RU003523"/>
    </source>
</evidence>
<dbReference type="InterPro" id="IPR013785">
    <property type="entry name" value="Aldolase_TIM"/>
</dbReference>